<dbReference type="Gene3D" id="3.90.70.10">
    <property type="entry name" value="Cysteine proteinases"/>
    <property type="match status" value="1"/>
</dbReference>
<dbReference type="GO" id="GO:0016579">
    <property type="term" value="P:protein deubiquitination"/>
    <property type="evidence" value="ECO:0007669"/>
    <property type="project" value="InterPro"/>
</dbReference>
<dbReference type="OrthoDB" id="289038at2759"/>
<dbReference type="Proteomes" id="UP000179807">
    <property type="component" value="Unassembled WGS sequence"/>
</dbReference>
<sequence length="944" mass="108661">MRSSKVNKPLKIDHLKTFLEMGEIDLSGRYDSFLFTLEEGESVSKYGLSIKPFKIGAHPFVACVNIPDSTLTVFLCSSQILSDREKRRYIFELRTENIEFSSTVQFSKRQPFVTFPNITIPFFVRISNIPVTSGAHYGGGLGGLGGGNARQENTYTNPYVPYVGIDNLGVTCYIASSLQFLFTVTPFLSLIFSKTELKENSVSLELQKIFCDYLNASSTIHIRQFVSSFGTSSYEMSFREQDSHEFILQLFDKLDKENGKDFENLRNEIFGVHSLRITECEEVNVKQQNQEFSNDIELPVQGFNSIYESLQYLTEEESFVGENQWDTGTEHGKKDAIRYLRYNKLPPFLIFNLYRYRYNERSQSSEEVRTKYDCPETLDMRPYCTDDIETETQYKMVAIVAHRGNPQSGHYIAFTQPQIDGRWFEFNDSNVSLSSFNEVKDTFGGRDNTFMRLWSYIVGNFIAYIVGYVRIDCIESFKQSPRVPLSIAPHLSTSYMCKLIYSDEIESSQIYGSGKSLVWEEDDKTFDELFERKDFSIFVSLPQSDHLIGPIPRTARASDFTVKGFEANFIGIPSDKCDCPVFFINDDKYVGVYNKNELIPTFKHEFEFRHEGIPVDESSLDSIYPGSIIFGVPLSNISIKINKKEYQVDPNMSYNQLQLLLTNNDTSKASQLLFYGDYNNRNTSNNSNNANSNSNLPSKETVNKNVIPLRPRKFPNALALHMMGELDAKLLESPATANSLDLFTPLNIDLYDIGHTKYIRKNSWFPKDSTVAQLIEKLPGWFDFKPDNNYNYIVSYNQEHAIASIYEEDQKIKSANIRIDVLKCPFPRTLKEINMMILEDSPMTAIEVRTMTYEQGFPKFQTMGIYVLTKSSTANSIAKSLFKNNPLRVMIRGTKDFFKGYQIEGRDNLIRLLEQLAEKREWLQERPIIVFQLNERKPDEMPQF</sequence>
<dbReference type="GO" id="GO:0005634">
    <property type="term" value="C:nucleus"/>
    <property type="evidence" value="ECO:0007669"/>
    <property type="project" value="TreeGrafter"/>
</dbReference>
<dbReference type="GO" id="GO:0031647">
    <property type="term" value="P:regulation of protein stability"/>
    <property type="evidence" value="ECO:0007669"/>
    <property type="project" value="TreeGrafter"/>
</dbReference>
<dbReference type="AlphaFoldDB" id="A0A1J4L3E1"/>
<feature type="domain" description="USP" evidence="1">
    <location>
        <begin position="163"/>
        <end position="471"/>
    </location>
</feature>
<gene>
    <name evidence="2" type="ORF">TRFO_02685</name>
</gene>
<dbReference type="InterPro" id="IPR028889">
    <property type="entry name" value="USP"/>
</dbReference>
<accession>A0A1J4L3E1</accession>
<dbReference type="VEuPathDB" id="TrichDB:TRFO_02685"/>
<organism evidence="2 3">
    <name type="scientific">Tritrichomonas foetus</name>
    <dbReference type="NCBI Taxonomy" id="1144522"/>
    <lineage>
        <taxon>Eukaryota</taxon>
        <taxon>Metamonada</taxon>
        <taxon>Parabasalia</taxon>
        <taxon>Tritrichomonadida</taxon>
        <taxon>Tritrichomonadidae</taxon>
        <taxon>Tritrichomonas</taxon>
    </lineage>
</organism>
<comment type="caution">
    <text evidence="2">The sequence shown here is derived from an EMBL/GenBank/DDBJ whole genome shotgun (WGS) entry which is preliminary data.</text>
</comment>
<dbReference type="InterPro" id="IPR038765">
    <property type="entry name" value="Papain-like_cys_pep_sf"/>
</dbReference>
<name>A0A1J4L3E1_9EUKA</name>
<dbReference type="SUPFAM" id="SSF54001">
    <property type="entry name" value="Cysteine proteinases"/>
    <property type="match status" value="1"/>
</dbReference>
<dbReference type="EMBL" id="MLAK01000111">
    <property type="protein sequence ID" value="OHT16429.1"/>
    <property type="molecule type" value="Genomic_DNA"/>
</dbReference>
<dbReference type="InterPro" id="IPR050164">
    <property type="entry name" value="Peptidase_C19"/>
</dbReference>
<protein>
    <recommendedName>
        <fullName evidence="1">USP domain-containing protein</fullName>
    </recommendedName>
</protein>
<dbReference type="PANTHER" id="PTHR24006">
    <property type="entry name" value="UBIQUITIN CARBOXYL-TERMINAL HYDROLASE"/>
    <property type="match status" value="1"/>
</dbReference>
<evidence type="ECO:0000313" key="2">
    <source>
        <dbReference type="EMBL" id="OHT16429.1"/>
    </source>
</evidence>
<dbReference type="PANTHER" id="PTHR24006:SF644">
    <property type="entry name" value="UBIQUITIN CARBOXYL-TERMINAL HYDROLASE 7"/>
    <property type="match status" value="1"/>
</dbReference>
<dbReference type="InterPro" id="IPR001394">
    <property type="entry name" value="Peptidase_C19_UCH"/>
</dbReference>
<dbReference type="GO" id="GO:0004843">
    <property type="term" value="F:cysteine-type deubiquitinase activity"/>
    <property type="evidence" value="ECO:0007669"/>
    <property type="project" value="InterPro"/>
</dbReference>
<dbReference type="GO" id="GO:0005829">
    <property type="term" value="C:cytosol"/>
    <property type="evidence" value="ECO:0007669"/>
    <property type="project" value="TreeGrafter"/>
</dbReference>
<dbReference type="PROSITE" id="PS50235">
    <property type="entry name" value="USP_3"/>
    <property type="match status" value="1"/>
</dbReference>
<evidence type="ECO:0000313" key="3">
    <source>
        <dbReference type="Proteomes" id="UP000179807"/>
    </source>
</evidence>
<reference evidence="2" key="1">
    <citation type="submission" date="2016-10" db="EMBL/GenBank/DDBJ databases">
        <authorList>
            <person name="Benchimol M."/>
            <person name="Almeida L.G."/>
            <person name="Vasconcelos A.T."/>
            <person name="Perreira-Neves A."/>
            <person name="Rosa I.A."/>
            <person name="Tasca T."/>
            <person name="Bogo M.R."/>
            <person name="de Souza W."/>
        </authorList>
    </citation>
    <scope>NUCLEOTIDE SEQUENCE [LARGE SCALE GENOMIC DNA]</scope>
    <source>
        <strain evidence="2">K</strain>
    </source>
</reference>
<evidence type="ECO:0000259" key="1">
    <source>
        <dbReference type="PROSITE" id="PS50235"/>
    </source>
</evidence>
<proteinExistence type="predicted"/>
<dbReference type="RefSeq" id="XP_068369565.1">
    <property type="nucleotide sequence ID" value="XM_068490839.1"/>
</dbReference>
<dbReference type="Pfam" id="PF00443">
    <property type="entry name" value="UCH"/>
    <property type="match status" value="1"/>
</dbReference>
<dbReference type="GeneID" id="94825543"/>
<keyword evidence="3" id="KW-1185">Reference proteome</keyword>